<accession>A0A837HSF2</accession>
<organism evidence="1 2">
    <name type="scientific">Candidatus Nomurabacteria bacterium GW2011_GWD2_39_12</name>
    <dbReference type="NCBI Taxonomy" id="1618759"/>
    <lineage>
        <taxon>Bacteria</taxon>
        <taxon>Candidatus Nomuraibacteriota</taxon>
    </lineage>
</organism>
<dbReference type="EMBL" id="LBWE01000001">
    <property type="protein sequence ID" value="KKR02268.1"/>
    <property type="molecule type" value="Genomic_DNA"/>
</dbReference>
<evidence type="ECO:0000313" key="1">
    <source>
        <dbReference type="EMBL" id="KKR02268.1"/>
    </source>
</evidence>
<protein>
    <submittedName>
        <fullName evidence="1">Uncharacterized protein</fullName>
    </submittedName>
</protein>
<reference evidence="1 2" key="1">
    <citation type="journal article" date="2015" name="Nature">
        <title>rRNA introns, odd ribosomes, and small enigmatic genomes across a large radiation of phyla.</title>
        <authorList>
            <person name="Brown C.T."/>
            <person name="Hug L.A."/>
            <person name="Thomas B.C."/>
            <person name="Sharon I."/>
            <person name="Castelle C.J."/>
            <person name="Singh A."/>
            <person name="Wilkins M.J."/>
            <person name="Williams K.H."/>
            <person name="Banfield J.F."/>
        </authorList>
    </citation>
    <scope>NUCLEOTIDE SEQUENCE [LARGE SCALE GENOMIC DNA]</scope>
</reference>
<dbReference type="Proteomes" id="UP000033998">
    <property type="component" value="Unassembled WGS sequence"/>
</dbReference>
<evidence type="ECO:0000313" key="2">
    <source>
        <dbReference type="Proteomes" id="UP000033998"/>
    </source>
</evidence>
<proteinExistence type="predicted"/>
<name>A0A837HSF2_9BACT</name>
<sequence length="167" mass="19726">MAKERLSLLQKQILEIYKEESRKLNIKRFFGIGRARIARRLGDKTEKIYWIPRPYRYASEKEESGEIMQKILLMAQTEVAFNSGTIDEKTKEETIRLINNSLSPDAKELLNSRRERMKLHEDYDKRQVSLTRSLKSLVEKKFLSISKMSHKKPVYYITQKGLETALE</sequence>
<comment type="caution">
    <text evidence="1">The sequence shown here is derived from an EMBL/GenBank/DDBJ whole genome shotgun (WGS) entry which is preliminary data.</text>
</comment>
<gene>
    <name evidence="1" type="ORF">UT27_C0001G0046</name>
</gene>
<dbReference type="AlphaFoldDB" id="A0A837HSF2"/>